<evidence type="ECO:0000256" key="7">
    <source>
        <dbReference type="ARBA" id="ARBA00033367"/>
    </source>
</evidence>
<dbReference type="Gene3D" id="2.115.10.20">
    <property type="entry name" value="Glycosyl hydrolase domain, family 43"/>
    <property type="match status" value="1"/>
</dbReference>
<dbReference type="GO" id="GO:0004564">
    <property type="term" value="F:beta-fructofuranosidase activity"/>
    <property type="evidence" value="ECO:0007669"/>
    <property type="project" value="UniProtKB-EC"/>
</dbReference>
<evidence type="ECO:0000256" key="3">
    <source>
        <dbReference type="ARBA" id="ARBA00012758"/>
    </source>
</evidence>
<dbReference type="NCBIfam" id="TIGR01322">
    <property type="entry name" value="scrB_fam"/>
    <property type="match status" value="1"/>
</dbReference>
<dbReference type="SUPFAM" id="SSF49899">
    <property type="entry name" value="Concanavalin A-like lectins/glucanases"/>
    <property type="match status" value="1"/>
</dbReference>
<dbReference type="PANTHER" id="PTHR43101">
    <property type="entry name" value="BETA-FRUCTOSIDASE"/>
    <property type="match status" value="1"/>
</dbReference>
<dbReference type="Gene3D" id="2.60.120.560">
    <property type="entry name" value="Exo-inulinase, domain 1"/>
    <property type="match status" value="1"/>
</dbReference>
<dbReference type="InterPro" id="IPR051214">
    <property type="entry name" value="GH32_Enzymes"/>
</dbReference>
<dbReference type="InterPro" id="IPR001362">
    <property type="entry name" value="Glyco_hydro_32"/>
</dbReference>
<dbReference type="AlphaFoldDB" id="A0A7R7EIG5"/>
<evidence type="ECO:0000256" key="6">
    <source>
        <dbReference type="ARBA" id="ARBA00023295"/>
    </source>
</evidence>
<accession>A0A7R7EIG5</accession>
<evidence type="ECO:0000259" key="10">
    <source>
        <dbReference type="Pfam" id="PF00251"/>
    </source>
</evidence>
<feature type="domain" description="Glycosyl hydrolase family 32 N-terminal" evidence="10">
    <location>
        <begin position="34"/>
        <end position="341"/>
    </location>
</feature>
<dbReference type="InterPro" id="IPR013148">
    <property type="entry name" value="Glyco_hydro_32_N"/>
</dbReference>
<comment type="catalytic activity">
    <reaction evidence="8">
        <text>Hydrolysis of terminal non-reducing beta-D-fructofuranoside residues in beta-D-fructofuranosides.</text>
        <dbReference type="EC" id="3.2.1.26"/>
    </reaction>
</comment>
<evidence type="ECO:0000256" key="9">
    <source>
        <dbReference type="RuleBase" id="RU365015"/>
    </source>
</evidence>
<evidence type="ECO:0000259" key="11">
    <source>
        <dbReference type="Pfam" id="PF08244"/>
    </source>
</evidence>
<protein>
    <recommendedName>
        <fullName evidence="4 8">Sucrose-6-phosphate hydrolase</fullName>
        <ecNumber evidence="3 8">3.2.1.26</ecNumber>
    </recommendedName>
    <alternativeName>
        <fullName evidence="7 9">Invertase</fullName>
    </alternativeName>
</protein>
<dbReference type="InterPro" id="IPR006232">
    <property type="entry name" value="Suc6P_hydrolase"/>
</dbReference>
<sequence length="495" mass="57518">MEKQIKISKKLQRAREYEQQELKNRTMVEKQSFHVCAPVGWMNDPNGFSEYQGENHLFFQYHPYDTVWGPMHWGHMKTSDFIRWESLPVALAPDEKYDGFGCFSGSAIEWKGKHVTAYTGVERKTEENNQVKDYQTQCIAIGNGISYEKISENPVITSAQIPDGGSCLDFRDPKLWVEDDSIYMVVGNRAQDGSGQILMYQTTDLKHWELITVLSKCNNRYGKMWECPDFFSLDNQDVLITSPQEMTAVEYDFHAGDGSIYILGQFDKNKSVFTEKEIRALDMGLDFYAPQTMQTSDGRRIMIGWMQAWSASWFGKEDGFCGMMSIPRELHVKNNVLCQTPVREIENYYTNKQFIEKELLKTKFKKYDSLSGREQNLEIILEGEDNYTFEMRLAANDTYYSTVKYDKKEQLLTFSRIHSGVRRDGAHERSMKILTNDTYFKLRIVMDRYSIELFVNDGEQAMTSIIRTPYEIDGVYMRSEGKVYVSGEKNDICIK</sequence>
<evidence type="ECO:0000256" key="5">
    <source>
        <dbReference type="ARBA" id="ARBA00022801"/>
    </source>
</evidence>
<dbReference type="EMBL" id="AP024169">
    <property type="protein sequence ID" value="BCN29281.1"/>
    <property type="molecule type" value="Genomic_DNA"/>
</dbReference>
<dbReference type="InterPro" id="IPR023296">
    <property type="entry name" value="Glyco_hydro_beta-prop_sf"/>
</dbReference>
<dbReference type="EC" id="3.2.1.26" evidence="3 8"/>
<dbReference type="SUPFAM" id="SSF75005">
    <property type="entry name" value="Arabinanase/levansucrase/invertase"/>
    <property type="match status" value="1"/>
</dbReference>
<dbReference type="KEGG" id="ahb:bsdtb5_05760"/>
<comment type="pathway">
    <text evidence="1 9">Glycan biosynthesis; sucrose metabolism.</text>
</comment>
<evidence type="ECO:0000256" key="1">
    <source>
        <dbReference type="ARBA" id="ARBA00004914"/>
    </source>
</evidence>
<dbReference type="CDD" id="cd08996">
    <property type="entry name" value="GH32_FFase"/>
    <property type="match status" value="1"/>
</dbReference>
<keyword evidence="13" id="KW-1185">Reference proteome</keyword>
<evidence type="ECO:0000256" key="2">
    <source>
        <dbReference type="ARBA" id="ARBA00009902"/>
    </source>
</evidence>
<comment type="function">
    <text evidence="9">Enables the bacterium to metabolize sucrose as a sole carbon source.</text>
</comment>
<dbReference type="Pfam" id="PF00251">
    <property type="entry name" value="Glyco_hydro_32N"/>
    <property type="match status" value="1"/>
</dbReference>
<keyword evidence="9" id="KW-0963">Cytoplasm</keyword>
<keyword evidence="5 8" id="KW-0378">Hydrolase</keyword>
<evidence type="ECO:0000313" key="13">
    <source>
        <dbReference type="Proteomes" id="UP000595897"/>
    </source>
</evidence>
<dbReference type="GO" id="GO:0005985">
    <property type="term" value="P:sucrose metabolic process"/>
    <property type="evidence" value="ECO:0007669"/>
    <property type="project" value="UniProtKB-UniPathway"/>
</dbReference>
<keyword evidence="6 8" id="KW-0326">Glycosidase</keyword>
<evidence type="ECO:0000256" key="8">
    <source>
        <dbReference type="RuleBase" id="RU362110"/>
    </source>
</evidence>
<name>A0A7R7EIG5_9FIRM</name>
<dbReference type="PANTHER" id="PTHR43101:SF1">
    <property type="entry name" value="BETA-FRUCTOSIDASE"/>
    <property type="match status" value="1"/>
</dbReference>
<dbReference type="UniPathway" id="UPA00238"/>
<dbReference type="GO" id="GO:0005737">
    <property type="term" value="C:cytoplasm"/>
    <property type="evidence" value="ECO:0007669"/>
    <property type="project" value="UniProtKB-SubCell"/>
</dbReference>
<dbReference type="RefSeq" id="WP_271714565.1">
    <property type="nucleotide sequence ID" value="NZ_AP024169.1"/>
</dbReference>
<dbReference type="Pfam" id="PF08244">
    <property type="entry name" value="Glyco_hydro_32C"/>
    <property type="match status" value="1"/>
</dbReference>
<dbReference type="InterPro" id="IPR013189">
    <property type="entry name" value="Glyco_hydro_32_C"/>
</dbReference>
<reference evidence="12 13" key="1">
    <citation type="submission" date="2020-11" db="EMBL/GenBank/DDBJ databases">
        <title>Draft genome sequencing of a Lachnospiraceae strain isolated from anoxic soil subjected to BSD treatment.</title>
        <authorList>
            <person name="Uek A."/>
            <person name="Tonouchi A."/>
        </authorList>
    </citation>
    <scope>NUCLEOTIDE SEQUENCE [LARGE SCALE GENOMIC DNA]</scope>
    <source>
        <strain evidence="12 13">TB5</strain>
    </source>
</reference>
<gene>
    <name evidence="12" type="ORF">bsdtb5_05760</name>
</gene>
<organism evidence="12 13">
    <name type="scientific">Anaeromicropila herbilytica</name>
    <dbReference type="NCBI Taxonomy" id="2785025"/>
    <lineage>
        <taxon>Bacteria</taxon>
        <taxon>Bacillati</taxon>
        <taxon>Bacillota</taxon>
        <taxon>Clostridia</taxon>
        <taxon>Lachnospirales</taxon>
        <taxon>Lachnospiraceae</taxon>
        <taxon>Anaeromicropila</taxon>
    </lineage>
</organism>
<feature type="domain" description="Glycosyl hydrolase family 32 C-terminal" evidence="11">
    <location>
        <begin position="360"/>
        <end position="482"/>
    </location>
</feature>
<comment type="subcellular location">
    <subcellularLocation>
        <location evidence="9">Cytoplasm</location>
    </subcellularLocation>
</comment>
<dbReference type="InterPro" id="IPR013320">
    <property type="entry name" value="ConA-like_dom_sf"/>
</dbReference>
<dbReference type="SMART" id="SM00640">
    <property type="entry name" value="Glyco_32"/>
    <property type="match status" value="1"/>
</dbReference>
<proteinExistence type="inferred from homology"/>
<evidence type="ECO:0000313" key="12">
    <source>
        <dbReference type="EMBL" id="BCN29281.1"/>
    </source>
</evidence>
<evidence type="ECO:0000256" key="4">
    <source>
        <dbReference type="ARBA" id="ARBA00019623"/>
    </source>
</evidence>
<comment type="similarity">
    <text evidence="2 8">Belongs to the glycosyl hydrolase 32 family.</text>
</comment>
<dbReference type="Proteomes" id="UP000595897">
    <property type="component" value="Chromosome"/>
</dbReference>
<keyword evidence="9" id="KW-0119">Carbohydrate metabolism</keyword>